<sequence>MGREKPIDAVERTRFTAFRHKPGGKRDEIGGYRDHGEKSENGGWDFNLRFLNLIRYSWYGVSFSRERNECFYTKD</sequence>
<feature type="region of interest" description="Disordered" evidence="1">
    <location>
        <begin position="21"/>
        <end position="40"/>
    </location>
</feature>
<proteinExistence type="predicted"/>
<reference evidence="2 3" key="1">
    <citation type="journal article" date="2016" name="Sci. Rep.">
        <title>Metabolic traits of an uncultured archaeal lineage -MSBL1- from brine pools of the Red Sea.</title>
        <authorList>
            <person name="Mwirichia R."/>
            <person name="Alam I."/>
            <person name="Rashid M."/>
            <person name="Vinu M."/>
            <person name="Ba-Alawi W."/>
            <person name="Anthony Kamau A."/>
            <person name="Kamanda Ngugi D."/>
            <person name="Goker M."/>
            <person name="Klenk H.P."/>
            <person name="Bajic V."/>
            <person name="Stingl U."/>
        </authorList>
    </citation>
    <scope>NUCLEOTIDE SEQUENCE [LARGE SCALE GENOMIC DNA]</scope>
    <source>
        <strain evidence="2">SCGC-AAA259B11</strain>
    </source>
</reference>
<dbReference type="EMBL" id="LHXK01000038">
    <property type="protein sequence ID" value="KXA89404.1"/>
    <property type="molecule type" value="Genomic_DNA"/>
</dbReference>
<dbReference type="Proteomes" id="UP000070184">
    <property type="component" value="Unassembled WGS sequence"/>
</dbReference>
<organism evidence="2 3">
    <name type="scientific">candidate division MSBL1 archaeon SCGC-AAA259B11</name>
    <dbReference type="NCBI Taxonomy" id="1698260"/>
    <lineage>
        <taxon>Archaea</taxon>
        <taxon>Methanobacteriati</taxon>
        <taxon>Methanobacteriota</taxon>
        <taxon>candidate division MSBL1</taxon>
    </lineage>
</organism>
<feature type="compositionally biased region" description="Basic and acidic residues" evidence="1">
    <location>
        <begin position="24"/>
        <end position="40"/>
    </location>
</feature>
<keyword evidence="3" id="KW-1185">Reference proteome</keyword>
<protein>
    <submittedName>
        <fullName evidence="2">Uncharacterized protein</fullName>
    </submittedName>
</protein>
<name>A0A133U5D0_9EURY</name>
<evidence type="ECO:0000256" key="1">
    <source>
        <dbReference type="SAM" id="MobiDB-lite"/>
    </source>
</evidence>
<evidence type="ECO:0000313" key="3">
    <source>
        <dbReference type="Proteomes" id="UP000070184"/>
    </source>
</evidence>
<evidence type="ECO:0000313" key="2">
    <source>
        <dbReference type="EMBL" id="KXA89404.1"/>
    </source>
</evidence>
<dbReference type="AlphaFoldDB" id="A0A133U5D0"/>
<comment type="caution">
    <text evidence="2">The sequence shown here is derived from an EMBL/GenBank/DDBJ whole genome shotgun (WGS) entry which is preliminary data.</text>
</comment>
<gene>
    <name evidence="2" type="ORF">AKJ61_02995</name>
</gene>
<accession>A0A133U5D0</accession>